<comment type="caution">
    <text evidence="2">The sequence shown here is derived from an EMBL/GenBank/DDBJ whole genome shotgun (WGS) entry which is preliminary data.</text>
</comment>
<feature type="domain" description="Type 4 fimbrial biogenesis protein PilX N-terminal" evidence="1">
    <location>
        <begin position="6"/>
        <end position="54"/>
    </location>
</feature>
<name>A0ABS9RXH4_9GAMM</name>
<dbReference type="EMBL" id="JAKVPY010000019">
    <property type="protein sequence ID" value="MCH4564495.1"/>
    <property type="molecule type" value="Genomic_DNA"/>
</dbReference>
<keyword evidence="3" id="KW-1185">Reference proteome</keyword>
<evidence type="ECO:0000313" key="2">
    <source>
        <dbReference type="EMBL" id="MCH4564495.1"/>
    </source>
</evidence>
<organism evidence="2 3">
    <name type="scientific">Halomonas flagellata</name>
    <dbReference type="NCBI Taxonomy" id="2920385"/>
    <lineage>
        <taxon>Bacteria</taxon>
        <taxon>Pseudomonadati</taxon>
        <taxon>Pseudomonadota</taxon>
        <taxon>Gammaproteobacteria</taxon>
        <taxon>Oceanospirillales</taxon>
        <taxon>Halomonadaceae</taxon>
        <taxon>Halomonas</taxon>
    </lineage>
</organism>
<reference evidence="2 3" key="1">
    <citation type="submission" date="2022-02" db="EMBL/GenBank/DDBJ databases">
        <title>Halomonas fukangensis sp. nov., a halophilic bacterium isolated from a bulk soil of Kalidium foliatum at Fukang.</title>
        <authorList>
            <person name="Huang Y."/>
        </authorList>
    </citation>
    <scope>NUCLEOTIDE SEQUENCE [LARGE SCALE GENOMIC DNA]</scope>
    <source>
        <strain evidence="2 3">EGI 63088</strain>
    </source>
</reference>
<evidence type="ECO:0000313" key="3">
    <source>
        <dbReference type="Proteomes" id="UP001202117"/>
    </source>
</evidence>
<dbReference type="Pfam" id="PF14341">
    <property type="entry name" value="PilX_N"/>
    <property type="match status" value="1"/>
</dbReference>
<dbReference type="RefSeq" id="WP_240569139.1">
    <property type="nucleotide sequence ID" value="NZ_JAKVPY010000019.1"/>
</dbReference>
<dbReference type="InterPro" id="IPR025746">
    <property type="entry name" value="PilX_N_dom"/>
</dbReference>
<dbReference type="Proteomes" id="UP001202117">
    <property type="component" value="Unassembled WGS sequence"/>
</dbReference>
<evidence type="ECO:0000259" key="1">
    <source>
        <dbReference type="Pfam" id="PF14341"/>
    </source>
</evidence>
<protein>
    <submittedName>
        <fullName evidence="2">Pilus assembly PilX N-terminal domain-containing protein</fullName>
    </submittedName>
</protein>
<gene>
    <name evidence="2" type="ORF">MKP05_15420</name>
</gene>
<proteinExistence type="predicted"/>
<accession>A0ABS9RXH4</accession>
<sequence length="377" mass="38544">MRRRQRGSALIVSLVLVTAALMVGVSGMQSAQIEESASGNRRAGASAYMAAEYGGDEALNTVNFASLGKGACTSGSGNVGNAQAVVSYNYDACKSTGGGVATINAQGSVGGVAREVVIEYILSSGFLGLSPINLPTPLSAFNAANSNAFVVEGQISSGGDGGHLPAISTAGNRDYILGEIGDREDNYTGGISDSISESILQDPVEFDSFIAEVKNVADSSGRTFSAPSDVDTYGTTTLDGSPDAKLTYIDGDFTMTGNWSGRGLLVVNGDFDVSGTPYFEGMVIVLGNNYSLSGGGDGGINGAMITAPIDSSASPLVYDSANVTVSGGGNADYVHDAKALDDAFELLSGTSAETEWNTQNVSTHSAAFVSSWREVVD</sequence>